<dbReference type="Pfam" id="PF12679">
    <property type="entry name" value="ABC2_membrane_2"/>
    <property type="match status" value="1"/>
</dbReference>
<dbReference type="GO" id="GO:0005886">
    <property type="term" value="C:plasma membrane"/>
    <property type="evidence" value="ECO:0007669"/>
    <property type="project" value="UniProtKB-SubCell"/>
</dbReference>
<dbReference type="PANTHER" id="PTHR37305:SF1">
    <property type="entry name" value="MEMBRANE PROTEIN"/>
    <property type="match status" value="1"/>
</dbReference>
<keyword evidence="1" id="KW-1133">Transmembrane helix</keyword>
<dbReference type="EMBL" id="MLJW01001380">
    <property type="protein sequence ID" value="OIQ78548.1"/>
    <property type="molecule type" value="Genomic_DNA"/>
</dbReference>
<protein>
    <submittedName>
        <fullName evidence="2">ABC-2 family transporter protein</fullName>
    </submittedName>
</protein>
<gene>
    <name evidence="2" type="ORF">GALL_397430</name>
</gene>
<dbReference type="GO" id="GO:0140359">
    <property type="term" value="F:ABC-type transporter activity"/>
    <property type="evidence" value="ECO:0007669"/>
    <property type="project" value="InterPro"/>
</dbReference>
<organism evidence="2">
    <name type="scientific">mine drainage metagenome</name>
    <dbReference type="NCBI Taxonomy" id="410659"/>
    <lineage>
        <taxon>unclassified sequences</taxon>
        <taxon>metagenomes</taxon>
        <taxon>ecological metagenomes</taxon>
    </lineage>
</organism>
<keyword evidence="1" id="KW-0472">Membrane</keyword>
<feature type="transmembrane region" description="Helical" evidence="1">
    <location>
        <begin position="188"/>
        <end position="207"/>
    </location>
</feature>
<evidence type="ECO:0000256" key="1">
    <source>
        <dbReference type="SAM" id="Phobius"/>
    </source>
</evidence>
<accession>A0A1J5QEZ2</accession>
<comment type="caution">
    <text evidence="2">The sequence shown here is derived from an EMBL/GenBank/DDBJ whole genome shotgun (WGS) entry which is preliminary data.</text>
</comment>
<dbReference type="AlphaFoldDB" id="A0A1J5QEZ2"/>
<reference evidence="2" key="1">
    <citation type="submission" date="2016-10" db="EMBL/GenBank/DDBJ databases">
        <title>Sequence of Gallionella enrichment culture.</title>
        <authorList>
            <person name="Poehlein A."/>
            <person name="Muehling M."/>
            <person name="Daniel R."/>
        </authorList>
    </citation>
    <scope>NUCLEOTIDE SEQUENCE</scope>
</reference>
<feature type="transmembrane region" description="Helical" evidence="1">
    <location>
        <begin position="125"/>
        <end position="152"/>
    </location>
</feature>
<evidence type="ECO:0000313" key="2">
    <source>
        <dbReference type="EMBL" id="OIQ78548.1"/>
    </source>
</evidence>
<sequence length="265" mass="28425">MIWTLVVKTWRDHWKSTLSWSIGTMAITVVELMVYPTVKKSAAGTAQLLETMPDAFKTIFRMSDYTSGPGFLGAELFSMMMPLIFIAIGANAGARATAEEESSGTADLLLTLPVSRTKIILAKTFAPLVVLLLLAVLLTVTLIIGSGFAGLVTPTSGVIAASFQVMLIGALFTSVALLIGALFGRKGLALGVSMALAIATFLLYSLAPLTSWLEHWLWLNPFQWAIGNDPLRNGLDVGHTITNLIVTAVLILLSVVAFNRRNITS</sequence>
<feature type="transmembrane region" description="Helical" evidence="1">
    <location>
        <begin position="237"/>
        <end position="258"/>
    </location>
</feature>
<proteinExistence type="predicted"/>
<feature type="transmembrane region" description="Helical" evidence="1">
    <location>
        <begin position="158"/>
        <end position="181"/>
    </location>
</feature>
<name>A0A1J5QEZ2_9ZZZZ</name>
<feature type="transmembrane region" description="Helical" evidence="1">
    <location>
        <begin position="20"/>
        <end position="38"/>
    </location>
</feature>
<keyword evidence="1" id="KW-0812">Transmembrane</keyword>
<dbReference type="PANTHER" id="PTHR37305">
    <property type="entry name" value="INTEGRAL MEMBRANE PROTEIN-RELATED"/>
    <property type="match status" value="1"/>
</dbReference>